<comment type="caution">
    <text evidence="4">The sequence shown here is derived from an EMBL/GenBank/DDBJ whole genome shotgun (WGS) entry which is preliminary data.</text>
</comment>
<evidence type="ECO:0000313" key="4">
    <source>
        <dbReference type="EMBL" id="CAH0025704.1"/>
    </source>
</evidence>
<dbReference type="GO" id="GO:0018773">
    <property type="term" value="F:acetylpyruvate hydrolase activity"/>
    <property type="evidence" value="ECO:0007669"/>
    <property type="project" value="TreeGrafter"/>
</dbReference>
<dbReference type="GO" id="GO:0046872">
    <property type="term" value="F:metal ion binding"/>
    <property type="evidence" value="ECO:0007669"/>
    <property type="project" value="UniProtKB-KW"/>
</dbReference>
<gene>
    <name evidence="4" type="ORF">CRHIZ90672A_00008405</name>
</gene>
<dbReference type="Pfam" id="PF01557">
    <property type="entry name" value="FAA_hydrolase"/>
    <property type="match status" value="1"/>
</dbReference>
<dbReference type="InterPro" id="IPR036663">
    <property type="entry name" value="Fumarylacetoacetase_C_sf"/>
</dbReference>
<evidence type="ECO:0000313" key="5">
    <source>
        <dbReference type="Proteomes" id="UP000696573"/>
    </source>
</evidence>
<dbReference type="OrthoDB" id="411064at2759"/>
<evidence type="ECO:0000256" key="1">
    <source>
        <dbReference type="ARBA" id="ARBA00010211"/>
    </source>
</evidence>
<proteinExistence type="inferred from homology"/>
<keyword evidence="2" id="KW-0479">Metal-binding</keyword>
<dbReference type="EMBL" id="CABFNQ020000715">
    <property type="protein sequence ID" value="CAH0025704.1"/>
    <property type="molecule type" value="Genomic_DNA"/>
</dbReference>
<dbReference type="GO" id="GO:0006107">
    <property type="term" value="P:oxaloacetate metabolic process"/>
    <property type="evidence" value="ECO:0007669"/>
    <property type="project" value="UniProtKB-ARBA"/>
</dbReference>
<evidence type="ECO:0000259" key="3">
    <source>
        <dbReference type="Pfam" id="PF01557"/>
    </source>
</evidence>
<organism evidence="4 5">
    <name type="scientific">Clonostachys rhizophaga</name>
    <dbReference type="NCBI Taxonomy" id="160324"/>
    <lineage>
        <taxon>Eukaryota</taxon>
        <taxon>Fungi</taxon>
        <taxon>Dikarya</taxon>
        <taxon>Ascomycota</taxon>
        <taxon>Pezizomycotina</taxon>
        <taxon>Sordariomycetes</taxon>
        <taxon>Hypocreomycetidae</taxon>
        <taxon>Hypocreales</taxon>
        <taxon>Bionectriaceae</taxon>
        <taxon>Clonostachys</taxon>
    </lineage>
</organism>
<dbReference type="AlphaFoldDB" id="A0A9N9YQW9"/>
<evidence type="ECO:0000256" key="2">
    <source>
        <dbReference type="ARBA" id="ARBA00022723"/>
    </source>
</evidence>
<dbReference type="Proteomes" id="UP000696573">
    <property type="component" value="Unassembled WGS sequence"/>
</dbReference>
<reference evidence="4" key="1">
    <citation type="submission" date="2021-10" db="EMBL/GenBank/DDBJ databases">
        <authorList>
            <person name="Piombo E."/>
        </authorList>
    </citation>
    <scope>NUCLEOTIDE SEQUENCE</scope>
</reference>
<keyword evidence="5" id="KW-1185">Reference proteome</keyword>
<dbReference type="PANTHER" id="PTHR11820">
    <property type="entry name" value="ACYLPYRUVASE"/>
    <property type="match status" value="1"/>
</dbReference>
<name>A0A9N9YQW9_9HYPO</name>
<dbReference type="InterPro" id="IPR011234">
    <property type="entry name" value="Fumarylacetoacetase-like_C"/>
</dbReference>
<dbReference type="GO" id="GO:0050163">
    <property type="term" value="F:oxaloacetate tautomerase activity"/>
    <property type="evidence" value="ECO:0007669"/>
    <property type="project" value="UniProtKB-ARBA"/>
</dbReference>
<dbReference type="SUPFAM" id="SSF56529">
    <property type="entry name" value="FAH"/>
    <property type="match status" value="1"/>
</dbReference>
<dbReference type="FunFam" id="3.90.850.10:FF:000002">
    <property type="entry name" value="2-hydroxyhepta-2,4-diene-1,7-dioate isomerase"/>
    <property type="match status" value="1"/>
</dbReference>
<dbReference type="PANTHER" id="PTHR11820:SF7">
    <property type="entry name" value="ACYLPYRUVASE FAHD1, MITOCHONDRIAL"/>
    <property type="match status" value="1"/>
</dbReference>
<sequence length="293" mass="31093">MALPRFSRLVRFVPRSDTAKILIGQPVSQHTDVGLALYQGADVQVEVFSGSSVLAPGEATGTIEAISRVLSPLASSEVGTIRCIGLNYKHHAEEVNLDIPTVPTVFLKPNTALGDPWPAPTVLPTLSQIDDCADYEAELAVIIGKSAKNVTEAEAMEYVLGYSAANDISSRTSQFNTSQWCFSKGFDGSCPLGPTIVSKSLMPDPAQLRIRGLKNGKVLQDCGLDDLIFSIPKIVSFLSQSSTLPAGTVIITGTPAGVGAGKNPKVTLKQGDTYSVELQPFIGTLINVFENEA</sequence>
<comment type="similarity">
    <text evidence="1">Belongs to the FAH family.</text>
</comment>
<protein>
    <recommendedName>
        <fullName evidence="3">Fumarylacetoacetase-like C-terminal domain-containing protein</fullName>
    </recommendedName>
</protein>
<accession>A0A9N9YQW9</accession>
<dbReference type="Gene3D" id="3.90.850.10">
    <property type="entry name" value="Fumarylacetoacetase-like, C-terminal domain"/>
    <property type="match status" value="1"/>
</dbReference>
<feature type="domain" description="Fumarylacetoacetase-like C-terminal" evidence="3">
    <location>
        <begin position="80"/>
        <end position="288"/>
    </location>
</feature>